<accession>A0AAF0IZ99</accession>
<dbReference type="InterPro" id="IPR019013">
    <property type="entry name" value="Vma21"/>
</dbReference>
<keyword evidence="5" id="KW-0968">Cytoplasmic vesicle</keyword>
<reference evidence="7" key="1">
    <citation type="submission" date="2023-03" db="EMBL/GenBank/DDBJ databases">
        <title>Mating type loci evolution in Malassezia.</title>
        <authorList>
            <person name="Coelho M.A."/>
        </authorList>
    </citation>
    <scope>NUCLEOTIDE SEQUENCE</scope>
    <source>
        <strain evidence="7">CBS 12830</strain>
    </source>
</reference>
<evidence type="ECO:0000256" key="4">
    <source>
        <dbReference type="ARBA" id="ARBA00023136"/>
    </source>
</evidence>
<evidence type="ECO:0000256" key="6">
    <source>
        <dbReference type="SAM" id="Phobius"/>
    </source>
</evidence>
<dbReference type="Proteomes" id="UP001214415">
    <property type="component" value="Chromosome 4"/>
</dbReference>
<evidence type="ECO:0000313" key="8">
    <source>
        <dbReference type="Proteomes" id="UP001214415"/>
    </source>
</evidence>
<dbReference type="GO" id="GO:0031410">
    <property type="term" value="C:cytoplasmic vesicle"/>
    <property type="evidence" value="ECO:0007669"/>
    <property type="project" value="UniProtKB-KW"/>
</dbReference>
<organism evidence="7 8">
    <name type="scientific">Malassezia equina</name>
    <dbReference type="NCBI Taxonomy" id="1381935"/>
    <lineage>
        <taxon>Eukaryota</taxon>
        <taxon>Fungi</taxon>
        <taxon>Dikarya</taxon>
        <taxon>Basidiomycota</taxon>
        <taxon>Ustilaginomycotina</taxon>
        <taxon>Malasseziomycetes</taxon>
        <taxon>Malasseziales</taxon>
        <taxon>Malasseziaceae</taxon>
        <taxon>Malassezia</taxon>
    </lineage>
</organism>
<dbReference type="GO" id="GO:0070072">
    <property type="term" value="P:vacuolar proton-transporting V-type ATPase complex assembly"/>
    <property type="evidence" value="ECO:0007669"/>
    <property type="project" value="InterPro"/>
</dbReference>
<dbReference type="AlphaFoldDB" id="A0AAF0IZ99"/>
<dbReference type="PANTHER" id="PTHR31792:SF3">
    <property type="entry name" value="VACUOLAR ATPASE ASSEMBLY INTEGRAL MEMBRANE PROTEIN VMA21"/>
    <property type="match status" value="1"/>
</dbReference>
<keyword evidence="4 6" id="KW-0472">Membrane</keyword>
<feature type="transmembrane region" description="Helical" evidence="6">
    <location>
        <begin position="30"/>
        <end position="51"/>
    </location>
</feature>
<evidence type="ECO:0000256" key="3">
    <source>
        <dbReference type="ARBA" id="ARBA00022989"/>
    </source>
</evidence>
<protein>
    <recommendedName>
        <fullName evidence="9">Vacuolar ATPase assembly integral membrane protein VMA21</fullName>
    </recommendedName>
</protein>
<feature type="transmembrane region" description="Helical" evidence="6">
    <location>
        <begin position="71"/>
        <end position="93"/>
    </location>
</feature>
<keyword evidence="1 6" id="KW-0812">Transmembrane</keyword>
<dbReference type="PANTHER" id="PTHR31792">
    <property type="entry name" value="VACUOLAR ATPASE ASSEMBLY INTEGRAL MEMBRANE PROTEIN VMA21"/>
    <property type="match status" value="1"/>
</dbReference>
<dbReference type="GO" id="GO:0005789">
    <property type="term" value="C:endoplasmic reticulum membrane"/>
    <property type="evidence" value="ECO:0007669"/>
    <property type="project" value="TreeGrafter"/>
</dbReference>
<evidence type="ECO:0008006" key="9">
    <source>
        <dbReference type="Google" id="ProtNLM"/>
    </source>
</evidence>
<evidence type="ECO:0000256" key="1">
    <source>
        <dbReference type="ARBA" id="ARBA00022692"/>
    </source>
</evidence>
<evidence type="ECO:0000313" key="7">
    <source>
        <dbReference type="EMBL" id="WFD23769.1"/>
    </source>
</evidence>
<sequence>MSLDPTPSRVAKRGPDPARYVKIMPYDSGVYVKLALFSVALFVAPITAYYLAKDRWLAGVYTSLTIGNTVYAGGIAALVANLVLGGYILTACLEDDGSQALPKETKKTQ</sequence>
<gene>
    <name evidence="7" type="ORF">MEQU1_002463</name>
</gene>
<evidence type="ECO:0000256" key="2">
    <source>
        <dbReference type="ARBA" id="ARBA00022824"/>
    </source>
</evidence>
<keyword evidence="8" id="KW-1185">Reference proteome</keyword>
<dbReference type="EMBL" id="CP119903">
    <property type="protein sequence ID" value="WFD23769.1"/>
    <property type="molecule type" value="Genomic_DNA"/>
</dbReference>
<proteinExistence type="predicted"/>
<name>A0AAF0IZ99_9BASI</name>
<keyword evidence="3 6" id="KW-1133">Transmembrane helix</keyword>
<dbReference type="Pfam" id="PF09446">
    <property type="entry name" value="VMA21"/>
    <property type="match status" value="1"/>
</dbReference>
<evidence type="ECO:0000256" key="5">
    <source>
        <dbReference type="ARBA" id="ARBA00023329"/>
    </source>
</evidence>
<keyword evidence="2" id="KW-0256">Endoplasmic reticulum</keyword>